<comment type="caution">
    <text evidence="2">The sequence shown here is derived from an EMBL/GenBank/DDBJ whole genome shotgun (WGS) entry which is preliminary data.</text>
</comment>
<dbReference type="AlphaFoldDB" id="A0A6A3XFI2"/>
<evidence type="ECO:0000313" key="4">
    <source>
        <dbReference type="Proteomes" id="UP000440367"/>
    </source>
</evidence>
<dbReference type="InterPro" id="IPR046341">
    <property type="entry name" value="SET_dom_sf"/>
</dbReference>
<feature type="domain" description="SET" evidence="1">
    <location>
        <begin position="97"/>
        <end position="218"/>
    </location>
</feature>
<organism evidence="2 4">
    <name type="scientific">Phytophthora fragariae</name>
    <dbReference type="NCBI Taxonomy" id="53985"/>
    <lineage>
        <taxon>Eukaryota</taxon>
        <taxon>Sar</taxon>
        <taxon>Stramenopiles</taxon>
        <taxon>Oomycota</taxon>
        <taxon>Peronosporomycetes</taxon>
        <taxon>Peronosporales</taxon>
        <taxon>Peronosporaceae</taxon>
        <taxon>Phytophthora</taxon>
    </lineage>
</organism>
<dbReference type="GO" id="GO:0003690">
    <property type="term" value="F:double-stranded DNA binding"/>
    <property type="evidence" value="ECO:0007669"/>
    <property type="project" value="TreeGrafter"/>
</dbReference>
<dbReference type="EMBL" id="QXGD01001652">
    <property type="protein sequence ID" value="KAE9201627.1"/>
    <property type="molecule type" value="Genomic_DNA"/>
</dbReference>
<dbReference type="EMBL" id="QXFY01002470">
    <property type="protein sequence ID" value="KAE9296950.1"/>
    <property type="molecule type" value="Genomic_DNA"/>
</dbReference>
<accession>A0A6A3XFI2</accession>
<reference evidence="2 4" key="1">
    <citation type="submission" date="2018-08" db="EMBL/GenBank/DDBJ databases">
        <title>Genomic investigation of the strawberry pathogen Phytophthora fragariae indicates pathogenicity is determined by transcriptional variation in three key races.</title>
        <authorList>
            <person name="Adams T.M."/>
            <person name="Armitage A.D."/>
            <person name="Sobczyk M.K."/>
            <person name="Bates H.J."/>
            <person name="Dunwell J.M."/>
            <person name="Nellist C.F."/>
            <person name="Harrison R.J."/>
        </authorList>
    </citation>
    <scope>NUCLEOTIDE SEQUENCE [LARGE SCALE GENOMIC DNA]</scope>
    <source>
        <strain evidence="2 4">BC-1</strain>
        <strain evidence="3 5">NOV-77</strain>
    </source>
</reference>
<dbReference type="Proteomes" id="UP000486351">
    <property type="component" value="Unassembled WGS sequence"/>
</dbReference>
<evidence type="ECO:0000313" key="5">
    <source>
        <dbReference type="Proteomes" id="UP000486351"/>
    </source>
</evidence>
<name>A0A6A3XFI2_9STRA</name>
<sequence length="243" mass="26928">MRTIRGLSPRQGDGAVIGGARSRDRFVPAKWPFRVANLRELFNPLGTVFPTVPHFGWCDCSSPCRVGFCRNSLMHLYCNAGCCPYDGKCGNGLSESSKVHLARNARTRELSVVATDDIDSGEVVGQYLGELEHVSVSRGNRPRNEGFRLVMRQRPETPSHPVRVAINAQHLGGMMRFVNHSCSPVAAFREVANGRRTTVVVVTTEDLHQGDELTVDYGDDLWFICRCGSDACRHRAIQDQSDP</sequence>
<evidence type="ECO:0000313" key="2">
    <source>
        <dbReference type="EMBL" id="KAE9201627.1"/>
    </source>
</evidence>
<proteinExistence type="predicted"/>
<dbReference type="SUPFAM" id="SSF82199">
    <property type="entry name" value="SET domain"/>
    <property type="match status" value="1"/>
</dbReference>
<dbReference type="InterPro" id="IPR001214">
    <property type="entry name" value="SET_dom"/>
</dbReference>
<dbReference type="Pfam" id="PF00856">
    <property type="entry name" value="SET"/>
    <property type="match status" value="1"/>
</dbReference>
<dbReference type="PANTHER" id="PTHR45660:SF13">
    <property type="entry name" value="HISTONE-LYSINE N-METHYLTRANSFERASE SETMAR"/>
    <property type="match status" value="1"/>
</dbReference>
<dbReference type="Gene3D" id="2.170.270.10">
    <property type="entry name" value="SET domain"/>
    <property type="match status" value="1"/>
</dbReference>
<dbReference type="GO" id="GO:0042054">
    <property type="term" value="F:histone methyltransferase activity"/>
    <property type="evidence" value="ECO:0007669"/>
    <property type="project" value="TreeGrafter"/>
</dbReference>
<protein>
    <recommendedName>
        <fullName evidence="1">SET domain-containing protein</fullName>
    </recommendedName>
</protein>
<dbReference type="Proteomes" id="UP000440367">
    <property type="component" value="Unassembled WGS sequence"/>
</dbReference>
<dbReference type="PROSITE" id="PS50280">
    <property type="entry name" value="SET"/>
    <property type="match status" value="1"/>
</dbReference>
<dbReference type="PANTHER" id="PTHR45660">
    <property type="entry name" value="HISTONE-LYSINE N-METHYLTRANSFERASE SETMAR"/>
    <property type="match status" value="1"/>
</dbReference>
<evidence type="ECO:0000313" key="3">
    <source>
        <dbReference type="EMBL" id="KAE9296950.1"/>
    </source>
</evidence>
<evidence type="ECO:0000259" key="1">
    <source>
        <dbReference type="PROSITE" id="PS50280"/>
    </source>
</evidence>
<dbReference type="InterPro" id="IPR051357">
    <property type="entry name" value="H3K9_HMTase_SUVAR3-9"/>
</dbReference>
<dbReference type="SMART" id="SM00317">
    <property type="entry name" value="SET"/>
    <property type="match status" value="1"/>
</dbReference>
<gene>
    <name evidence="2" type="ORF">PF002_g21477</name>
    <name evidence="3" type="ORF">PF008_g23868</name>
</gene>